<evidence type="ECO:0000256" key="1">
    <source>
        <dbReference type="SAM" id="MobiDB-lite"/>
    </source>
</evidence>
<evidence type="ECO:0000313" key="3">
    <source>
        <dbReference type="EMBL" id="CAF0957443.1"/>
    </source>
</evidence>
<dbReference type="EMBL" id="CAJNOL010000643">
    <property type="protein sequence ID" value="CAF1150058.1"/>
    <property type="molecule type" value="Genomic_DNA"/>
</dbReference>
<comment type="caution">
    <text evidence="5">The sequence shown here is derived from an EMBL/GenBank/DDBJ whole genome shotgun (WGS) entry which is preliminary data.</text>
</comment>
<dbReference type="Proteomes" id="UP000663864">
    <property type="component" value="Unassembled WGS sequence"/>
</dbReference>
<dbReference type="EMBL" id="CAJNOL010000651">
    <property type="protein sequence ID" value="CAF1153369.1"/>
    <property type="molecule type" value="Genomic_DNA"/>
</dbReference>
<evidence type="ECO:0000313" key="7">
    <source>
        <dbReference type="Proteomes" id="UP000663870"/>
    </source>
</evidence>
<dbReference type="Proteomes" id="UP000663836">
    <property type="component" value="Unassembled WGS sequence"/>
</dbReference>
<reference evidence="5" key="1">
    <citation type="submission" date="2021-02" db="EMBL/GenBank/DDBJ databases">
        <authorList>
            <person name="Nowell W R."/>
        </authorList>
    </citation>
    <scope>NUCLEOTIDE SEQUENCE</scope>
</reference>
<evidence type="ECO:0000313" key="6">
    <source>
        <dbReference type="EMBL" id="CAF3610839.1"/>
    </source>
</evidence>
<dbReference type="AlphaFoldDB" id="A0A814SW82"/>
<dbReference type="EMBL" id="CAJNOH010000023">
    <property type="protein sequence ID" value="CAF0771783.1"/>
    <property type="molecule type" value="Genomic_DNA"/>
</dbReference>
<proteinExistence type="predicted"/>
<accession>A0A814SW82</accession>
<evidence type="ECO:0000313" key="4">
    <source>
        <dbReference type="EMBL" id="CAF1150058.1"/>
    </source>
</evidence>
<evidence type="ECO:0000313" key="2">
    <source>
        <dbReference type="EMBL" id="CAF0771783.1"/>
    </source>
</evidence>
<organism evidence="5 7">
    <name type="scientific">Rotaria sordida</name>
    <dbReference type="NCBI Taxonomy" id="392033"/>
    <lineage>
        <taxon>Eukaryota</taxon>
        <taxon>Metazoa</taxon>
        <taxon>Spiralia</taxon>
        <taxon>Gnathifera</taxon>
        <taxon>Rotifera</taxon>
        <taxon>Eurotatoria</taxon>
        <taxon>Bdelloidea</taxon>
        <taxon>Philodinida</taxon>
        <taxon>Philodinidae</taxon>
        <taxon>Rotaria</taxon>
    </lineage>
</organism>
<dbReference type="EMBL" id="CAJNOT010000368">
    <property type="protein sequence ID" value="CAF0957443.1"/>
    <property type="molecule type" value="Genomic_DNA"/>
</dbReference>
<keyword evidence="7" id="KW-1185">Reference proteome</keyword>
<dbReference type="Proteomes" id="UP000663870">
    <property type="component" value="Unassembled WGS sequence"/>
</dbReference>
<name>A0A814SW82_9BILA</name>
<evidence type="ECO:0000313" key="5">
    <source>
        <dbReference type="EMBL" id="CAF1153369.1"/>
    </source>
</evidence>
<gene>
    <name evidence="6" type="ORF">JBS370_LOCUS4282</name>
    <name evidence="4" type="ORF">JXQ802_LOCUS21680</name>
    <name evidence="5" type="ORF">JXQ802_LOCUS21856</name>
    <name evidence="2" type="ORF">PYM288_LOCUS3146</name>
    <name evidence="3" type="ORF">ZHD862_LOCUS10337</name>
</gene>
<protein>
    <submittedName>
        <fullName evidence="5">Uncharacterized protein</fullName>
    </submittedName>
</protein>
<sequence>MVKQNSYSYNDRDMNQYKMRTPYGGHANNYQQSPSKNNRVPVAKSSGCCCCGKKKSNNIAPRPTVVQSQPHQLTAHEKAHLRIDPNDPFYHRHGRINKNQNRTKNSSQQKHVKNKSHPTVQTTYVRQSNKNSNHPVHSTVPKTKKQSSCCTIL</sequence>
<dbReference type="EMBL" id="CAJOBD010000197">
    <property type="protein sequence ID" value="CAF3610839.1"/>
    <property type="molecule type" value="Genomic_DNA"/>
</dbReference>
<feature type="region of interest" description="Disordered" evidence="1">
    <location>
        <begin position="84"/>
        <end position="147"/>
    </location>
</feature>
<feature type="compositionally biased region" description="Polar residues" evidence="1">
    <location>
        <begin position="97"/>
        <end position="109"/>
    </location>
</feature>
<feature type="compositionally biased region" description="Polar residues" evidence="1">
    <location>
        <begin position="117"/>
        <end position="136"/>
    </location>
</feature>
<dbReference type="Proteomes" id="UP000663854">
    <property type="component" value="Unassembled WGS sequence"/>
</dbReference>